<sequence>MLAGLLFAMHDADDRPAMLTATLPFGGVTLIEYQARLLIAAGASQIVILVARLTPELLGAIARIGKRGVAVDTVRTAIEAAEKLHPLARILMLADGLTTTSDTLGVLAREGGDALLVMPEEQAGPGYERVGGGMVWAGAARIEARRLGELAAMPRDYDVQSTLVRLASQARGVHVLLPQEAIRGSHGVGHSGTALEARGRTVMAAMVSGRSGWFERFITAPLARIVIPLLVPKTVPVVAVAGGAGTVGLIGLVLLGFDYPVAGLLLTLVATVGLSLAAILADLRDESASERGLHRAAAVLPGLAALLYGHIATRDALEGTPQVLALGLVLLGVLGERALGAAPRRMWWGSAPAYLLVVWLGAVVAAPSVGLGLATSYAGATLAAAIERLRRQA</sequence>
<name>A0A9X2HNC4_9SPHN</name>
<keyword evidence="1" id="KW-1133">Transmembrane helix</keyword>
<feature type="transmembrane region" description="Helical" evidence="1">
    <location>
        <begin position="323"/>
        <end position="342"/>
    </location>
</feature>
<evidence type="ECO:0000313" key="2">
    <source>
        <dbReference type="EMBL" id="MCP3733352.1"/>
    </source>
</evidence>
<organism evidence="2 3">
    <name type="scientific">Sphingomonas liriopis</name>
    <dbReference type="NCBI Taxonomy" id="2949094"/>
    <lineage>
        <taxon>Bacteria</taxon>
        <taxon>Pseudomonadati</taxon>
        <taxon>Pseudomonadota</taxon>
        <taxon>Alphaproteobacteria</taxon>
        <taxon>Sphingomonadales</taxon>
        <taxon>Sphingomonadaceae</taxon>
        <taxon>Sphingomonas</taxon>
    </lineage>
</organism>
<keyword evidence="1" id="KW-0472">Membrane</keyword>
<feature type="transmembrane region" description="Helical" evidence="1">
    <location>
        <begin position="293"/>
        <end position="311"/>
    </location>
</feature>
<keyword evidence="1" id="KW-0812">Transmembrane</keyword>
<keyword evidence="3" id="KW-1185">Reference proteome</keyword>
<feature type="transmembrane region" description="Helical" evidence="1">
    <location>
        <begin position="261"/>
        <end position="281"/>
    </location>
</feature>
<feature type="transmembrane region" description="Helical" evidence="1">
    <location>
        <begin position="234"/>
        <end position="255"/>
    </location>
</feature>
<dbReference type="AlphaFoldDB" id="A0A9X2HNC4"/>
<dbReference type="SUPFAM" id="SSF53448">
    <property type="entry name" value="Nucleotide-diphospho-sugar transferases"/>
    <property type="match status" value="1"/>
</dbReference>
<dbReference type="InterPro" id="IPR029044">
    <property type="entry name" value="Nucleotide-diphossugar_trans"/>
</dbReference>
<evidence type="ECO:0000256" key="1">
    <source>
        <dbReference type="SAM" id="Phobius"/>
    </source>
</evidence>
<reference evidence="2" key="1">
    <citation type="submission" date="2022-05" db="EMBL/GenBank/DDBJ databases">
        <title>Sphingomonas sp. strain RP10 Genome sequencing and assembly.</title>
        <authorList>
            <person name="Kim I."/>
        </authorList>
    </citation>
    <scope>NUCLEOTIDE SEQUENCE</scope>
    <source>
        <strain evidence="2">RP10</strain>
    </source>
</reference>
<gene>
    <name evidence="2" type="ORF">M9979_00435</name>
</gene>
<proteinExistence type="predicted"/>
<comment type="caution">
    <text evidence="2">The sequence shown here is derived from an EMBL/GenBank/DDBJ whole genome shotgun (WGS) entry which is preliminary data.</text>
</comment>
<accession>A0A9X2HNC4</accession>
<evidence type="ECO:0000313" key="3">
    <source>
        <dbReference type="Proteomes" id="UP001139486"/>
    </source>
</evidence>
<feature type="transmembrane region" description="Helical" evidence="1">
    <location>
        <begin position="354"/>
        <end position="374"/>
    </location>
</feature>
<protein>
    <submittedName>
        <fullName evidence="2">Uncharacterized protein</fullName>
    </submittedName>
</protein>
<dbReference type="Proteomes" id="UP001139486">
    <property type="component" value="Unassembled WGS sequence"/>
</dbReference>
<dbReference type="EMBL" id="JAMLDY010000001">
    <property type="protein sequence ID" value="MCP3733352.1"/>
    <property type="molecule type" value="Genomic_DNA"/>
</dbReference>